<dbReference type="InterPro" id="IPR054722">
    <property type="entry name" value="PolX-like_BBD"/>
</dbReference>
<dbReference type="InterPro" id="IPR029472">
    <property type="entry name" value="Copia-like_N"/>
</dbReference>
<feature type="region of interest" description="Disordered" evidence="5">
    <location>
        <begin position="829"/>
        <end position="950"/>
    </location>
</feature>
<accession>A0A8T2AUC1</accession>
<keyword evidence="1" id="KW-0645">Protease</keyword>
<evidence type="ECO:0000256" key="2">
    <source>
        <dbReference type="ARBA" id="ARBA00022723"/>
    </source>
</evidence>
<keyword evidence="4" id="KW-0863">Zinc-finger</keyword>
<reference evidence="8 9" key="1">
    <citation type="submission" date="2020-12" db="EMBL/GenBank/DDBJ databases">
        <title>Concerted genomic and epigenomic changes stabilize Arabidopsis allopolyploids.</title>
        <authorList>
            <person name="Chen Z."/>
        </authorList>
    </citation>
    <scope>NUCLEOTIDE SEQUENCE [LARGE SCALE GENOMIC DNA]</scope>
    <source>
        <strain evidence="8">Allo738</strain>
        <tissue evidence="8">Leaf</tissue>
    </source>
</reference>
<protein>
    <submittedName>
        <fullName evidence="8">Ribonuclease H-like superfamily</fullName>
    </submittedName>
</protein>
<dbReference type="Pfam" id="PF14244">
    <property type="entry name" value="Retrotran_gag_3"/>
    <property type="match status" value="1"/>
</dbReference>
<dbReference type="InterPro" id="IPR039537">
    <property type="entry name" value="Retrotran_Ty1/copia-like"/>
</dbReference>
<dbReference type="GO" id="GO:0015074">
    <property type="term" value="P:DNA integration"/>
    <property type="evidence" value="ECO:0007669"/>
    <property type="project" value="InterPro"/>
</dbReference>
<dbReference type="PROSITE" id="PS50994">
    <property type="entry name" value="INTEGRASE"/>
    <property type="match status" value="1"/>
</dbReference>
<dbReference type="Pfam" id="PF22936">
    <property type="entry name" value="Pol_BBD"/>
    <property type="match status" value="1"/>
</dbReference>
<dbReference type="PANTHER" id="PTHR42648:SF31">
    <property type="entry name" value="RNA-DIRECTED DNA POLYMERASE"/>
    <property type="match status" value="1"/>
</dbReference>
<dbReference type="InterPro" id="IPR057670">
    <property type="entry name" value="SH3_retrovirus"/>
</dbReference>
<feature type="compositionally biased region" description="Basic and acidic residues" evidence="5">
    <location>
        <begin position="912"/>
        <end position="923"/>
    </location>
</feature>
<dbReference type="PROSITE" id="PS50158">
    <property type="entry name" value="ZF_CCHC"/>
    <property type="match status" value="1"/>
</dbReference>
<feature type="domain" description="Integrase catalytic" evidence="7">
    <location>
        <begin position="564"/>
        <end position="737"/>
    </location>
</feature>
<dbReference type="PANTHER" id="PTHR42648">
    <property type="entry name" value="TRANSPOSASE, PUTATIVE-RELATED"/>
    <property type="match status" value="1"/>
</dbReference>
<dbReference type="InterPro" id="IPR001584">
    <property type="entry name" value="Integrase_cat-core"/>
</dbReference>
<dbReference type="Pfam" id="PF13976">
    <property type="entry name" value="gag_pre-integrs"/>
    <property type="match status" value="1"/>
</dbReference>
<feature type="compositionally biased region" description="Basic and acidic residues" evidence="5">
    <location>
        <begin position="832"/>
        <end position="843"/>
    </location>
</feature>
<proteinExistence type="predicted"/>
<feature type="region of interest" description="Disordered" evidence="5">
    <location>
        <begin position="294"/>
        <end position="317"/>
    </location>
</feature>
<evidence type="ECO:0000313" key="8">
    <source>
        <dbReference type="EMBL" id="KAG7577801.1"/>
    </source>
</evidence>
<dbReference type="InterPro" id="IPR025724">
    <property type="entry name" value="GAG-pre-integrase_dom"/>
</dbReference>
<dbReference type="GO" id="GO:0008270">
    <property type="term" value="F:zinc ion binding"/>
    <property type="evidence" value="ECO:0007669"/>
    <property type="project" value="UniProtKB-KW"/>
</dbReference>
<sequence>MATASSSSSSTSSALTEVVAQPRIKTRRTISPYDLTSSDNPGTLISKPPLRGPNYDQWANNLCLALKARKKFGFVDGTIPQPTEDDPDFEDWTANNALVISWIRLTIDETLTESLSHINDSNELWVHIQKRFDVKNGQRVQRLKTELANCRQKGLAIEAYYGKLTQLWGSLADYQRAKTMEEVRKEREEDKLHQFLMGLDETLYGAVKSNLLSRVPLPSLEEAYNALTLDEEAKNLSRDNDGRVDGVSFAVQTNPPRKPYDNRAVCSICGRTGHIADNCFRKIGYPEWWGENTKSSSNYRGKTGNNAGKGGAGRGTTTTSVGSMTGKNFNSAHVNNVSTHFGLTTSSSQNSPLTPADRVGISGLSNDQWNTLVNILEERKSRSNDLKSGMFFIESWIIDTGASNHMTGTLNFLMDIREMAPILIKLPDGRLTTSTKMGRVSLGSSLCLQDVFFVDGLKCHLISVSQLTRERSCVFQITDRLCIVQDRITKILIGAGEQQNGLYFFRGVEVAAAANHVDSSSLEVWHSRLGHPSSKALNMLKFLDFSTKFDSKACDVCIRAKQTRESFPLSYNKTSVAFELIHCDLWGPYRTTSICGSRYFLTILDDYSRAVWIYLLPSKQEAPTHLKNFLALVERQFSAQVKTIRSDNGSEFICLRDFFAQKGIIHETSCVGTPQQNGRVERKHRHILNVARALLFHANLPVEFWSYCALTAGYLINRTPTQILDGKTPFELIYNRPPPMNHMRVFGCLCYVHNQKHRGDKFATRSSKSIFIGYPFGKKGWRVYDLETGKVSVSRDVIFRESEFPLTVAAPSSPLLQSLSSQSPSFNDIDFMADHDQFDDSSHEPPVTSSSSPPQVNSTPSASSPKDLSVIPIPTEHDSVSQPAEKETVTVTVPADKIIVQNSDSSSVTPIHRTESPKEKAPDSDETVSSSTSPNEDTAPEPEKLGFGYRKKTPPVRLADYVTSLVYTPMPSNTPYPIDNFVSSSQFSDKYQAFLLAITSGHEPQHYKEAILDENWRLAVKDEIEALEDNGTWTVEDLPPDKKPIGCKWVFRLKYNADGSLERHKARLVVLGNNQKEGIDYSETFAPVAKMITVRAFLQQAASLDWEVHQMDVYNAFLHGDLEEEVYMTFPPGFRTDDNTKVCRLRKSLYGLKQAPRCWFAKLGSALKDYGFQQDISDYSLFTFENATSRLHVLVYVDDLIITGSSIHLVNEFKHYLSSCFRMKNLGILRYFLGIEVARSPAGIYLCQRKYALDIISETGLMGVKPISFPLEQNHKLSLAKDGDFSDPTRYRRLVGRLIYLGNTRPELSYAIHILSQFMNNPQTAHWNAALRVVRYLKNSPGQGILLRANTPLTLTAWCDSDHGACPLTSRSLTGWFIQFGDSPLSWKTRKHDVVSRSSAEAEYRAMADTVQELLWLRELLPSLGIKVTTPITLHSDSLSAIMLAANPVFHARTKHVARDVHFVRDEIIRGVIATKHVNTKSQLADIMTKALGRQEFEDFLVKLGVCNLHTPP</sequence>
<evidence type="ECO:0000256" key="5">
    <source>
        <dbReference type="SAM" id="MobiDB-lite"/>
    </source>
</evidence>
<keyword evidence="3" id="KW-0378">Hydrolase</keyword>
<evidence type="ECO:0000259" key="6">
    <source>
        <dbReference type="PROSITE" id="PS50158"/>
    </source>
</evidence>
<dbReference type="Proteomes" id="UP000694240">
    <property type="component" value="Chromosome 8"/>
</dbReference>
<evidence type="ECO:0000256" key="4">
    <source>
        <dbReference type="PROSITE-ProRule" id="PRU00047"/>
    </source>
</evidence>
<keyword evidence="2" id="KW-0479">Metal-binding</keyword>
<name>A0A8T2AUC1_9BRAS</name>
<keyword evidence="4" id="KW-0862">Zinc</keyword>
<feature type="domain" description="CCHC-type" evidence="6">
    <location>
        <begin position="266"/>
        <end position="279"/>
    </location>
</feature>
<comment type="caution">
    <text evidence="8">The sequence shown here is derived from an EMBL/GenBank/DDBJ whole genome shotgun (WGS) entry which is preliminary data.</text>
</comment>
<dbReference type="CDD" id="cd09272">
    <property type="entry name" value="RNase_HI_RT_Ty1"/>
    <property type="match status" value="1"/>
</dbReference>
<evidence type="ECO:0000313" key="9">
    <source>
        <dbReference type="Proteomes" id="UP000694240"/>
    </source>
</evidence>
<organism evidence="8 9">
    <name type="scientific">Arabidopsis thaliana x Arabidopsis arenosa</name>
    <dbReference type="NCBI Taxonomy" id="1240361"/>
    <lineage>
        <taxon>Eukaryota</taxon>
        <taxon>Viridiplantae</taxon>
        <taxon>Streptophyta</taxon>
        <taxon>Embryophyta</taxon>
        <taxon>Tracheophyta</taxon>
        <taxon>Spermatophyta</taxon>
        <taxon>Magnoliopsida</taxon>
        <taxon>eudicotyledons</taxon>
        <taxon>Gunneridae</taxon>
        <taxon>Pentapetalae</taxon>
        <taxon>rosids</taxon>
        <taxon>malvids</taxon>
        <taxon>Brassicales</taxon>
        <taxon>Brassicaceae</taxon>
        <taxon>Camelineae</taxon>
        <taxon>Arabidopsis</taxon>
    </lineage>
</organism>
<keyword evidence="9" id="KW-1185">Reference proteome</keyword>
<dbReference type="Pfam" id="PF25597">
    <property type="entry name" value="SH3_retrovirus"/>
    <property type="match status" value="1"/>
</dbReference>
<dbReference type="GO" id="GO:0003676">
    <property type="term" value="F:nucleic acid binding"/>
    <property type="evidence" value="ECO:0007669"/>
    <property type="project" value="InterPro"/>
</dbReference>
<dbReference type="Pfam" id="PF07727">
    <property type="entry name" value="RVT_2"/>
    <property type="match status" value="1"/>
</dbReference>
<dbReference type="Pfam" id="PF00665">
    <property type="entry name" value="rve"/>
    <property type="match status" value="1"/>
</dbReference>
<dbReference type="GO" id="GO:0008233">
    <property type="term" value="F:peptidase activity"/>
    <property type="evidence" value="ECO:0007669"/>
    <property type="project" value="UniProtKB-KW"/>
</dbReference>
<evidence type="ECO:0000256" key="1">
    <source>
        <dbReference type="ARBA" id="ARBA00022670"/>
    </source>
</evidence>
<feature type="compositionally biased region" description="Polar residues" evidence="5">
    <location>
        <begin position="927"/>
        <end position="936"/>
    </location>
</feature>
<feature type="compositionally biased region" description="Basic and acidic residues" evidence="5">
    <location>
        <begin position="875"/>
        <end position="888"/>
    </location>
</feature>
<dbReference type="InterPro" id="IPR013103">
    <property type="entry name" value="RVT_2"/>
</dbReference>
<feature type="compositionally biased region" description="Polar residues" evidence="5">
    <location>
        <begin position="900"/>
        <end position="909"/>
    </location>
</feature>
<gene>
    <name evidence="8" type="ORF">ISN45_Aa03g020490</name>
</gene>
<evidence type="ECO:0000256" key="3">
    <source>
        <dbReference type="ARBA" id="ARBA00022801"/>
    </source>
</evidence>
<evidence type="ECO:0000259" key="7">
    <source>
        <dbReference type="PROSITE" id="PS50994"/>
    </source>
</evidence>
<feature type="compositionally biased region" description="Low complexity" evidence="5">
    <location>
        <begin position="844"/>
        <end position="861"/>
    </location>
</feature>
<dbReference type="EMBL" id="JAEFBK010000008">
    <property type="protein sequence ID" value="KAG7577801.1"/>
    <property type="molecule type" value="Genomic_DNA"/>
</dbReference>
<dbReference type="InterPro" id="IPR001878">
    <property type="entry name" value="Znf_CCHC"/>
</dbReference>
<dbReference type="GO" id="GO:0006508">
    <property type="term" value="P:proteolysis"/>
    <property type="evidence" value="ECO:0007669"/>
    <property type="project" value="UniProtKB-KW"/>
</dbReference>